<reference evidence="3" key="1">
    <citation type="submission" date="2016-11" db="EMBL/GenBank/DDBJ databases">
        <authorList>
            <person name="Varghese N."/>
            <person name="Submissions S."/>
        </authorList>
    </citation>
    <scope>NUCLEOTIDE SEQUENCE [LARGE SCALE GENOMIC DNA]</scope>
    <source>
        <strain evidence="3">DX253</strain>
    </source>
</reference>
<dbReference type="EMBL" id="FRAN01000004">
    <property type="protein sequence ID" value="SHL12509.1"/>
    <property type="molecule type" value="Genomic_DNA"/>
</dbReference>
<dbReference type="Gene3D" id="1.10.8.80">
    <property type="entry name" value="Magnesium chelatase subunit I, C-Terminal domain"/>
    <property type="match status" value="1"/>
</dbReference>
<organism evidence="2 3">
    <name type="scientific">Haladaptatus paucihalophilus DX253</name>
    <dbReference type="NCBI Taxonomy" id="797209"/>
    <lineage>
        <taxon>Archaea</taxon>
        <taxon>Methanobacteriati</taxon>
        <taxon>Methanobacteriota</taxon>
        <taxon>Stenosarchaea group</taxon>
        <taxon>Halobacteria</taxon>
        <taxon>Halobacteriales</taxon>
        <taxon>Haladaptataceae</taxon>
        <taxon>Haladaptatus</taxon>
    </lineage>
</organism>
<sequence length="56" mass="5997">DVKALAVPVMRHRLVLSTEAELSDRSPVDVVEDLLDTVTPPNGVTDEVPVEGNADD</sequence>
<name>A0A1M6Y2Z8_HALPU</name>
<feature type="non-terminal residue" evidence="2">
    <location>
        <position position="1"/>
    </location>
</feature>
<gene>
    <name evidence="2" type="ORF">SAMN05444342_3106</name>
</gene>
<evidence type="ECO:0000256" key="1">
    <source>
        <dbReference type="SAM" id="MobiDB-lite"/>
    </source>
</evidence>
<evidence type="ECO:0000313" key="3">
    <source>
        <dbReference type="Proteomes" id="UP000184203"/>
    </source>
</evidence>
<evidence type="ECO:0000313" key="2">
    <source>
        <dbReference type="EMBL" id="SHL12509.1"/>
    </source>
</evidence>
<protein>
    <recommendedName>
        <fullName evidence="4">ATPase</fullName>
    </recommendedName>
</protein>
<proteinExistence type="predicted"/>
<accession>A0A1M6Y2Z8</accession>
<evidence type="ECO:0008006" key="4">
    <source>
        <dbReference type="Google" id="ProtNLM"/>
    </source>
</evidence>
<dbReference type="Proteomes" id="UP000184203">
    <property type="component" value="Unassembled WGS sequence"/>
</dbReference>
<feature type="region of interest" description="Disordered" evidence="1">
    <location>
        <begin position="36"/>
        <end position="56"/>
    </location>
</feature>
<keyword evidence="3" id="KW-1185">Reference proteome</keyword>
<dbReference type="AlphaFoldDB" id="A0A1M6Y2Z8"/>